<dbReference type="Gene3D" id="1.10.10.1100">
    <property type="entry name" value="BFD-like [2Fe-2S]-binding domain"/>
    <property type="match status" value="1"/>
</dbReference>
<organism evidence="10 11">
    <name type="scientific">Aquabacterium lacunae</name>
    <dbReference type="NCBI Taxonomy" id="2528630"/>
    <lineage>
        <taxon>Bacteria</taxon>
        <taxon>Pseudomonadati</taxon>
        <taxon>Pseudomonadota</taxon>
        <taxon>Betaproteobacteria</taxon>
        <taxon>Burkholderiales</taxon>
        <taxon>Aquabacterium</taxon>
    </lineage>
</organism>
<dbReference type="InterPro" id="IPR052371">
    <property type="entry name" value="BFD-associated_ferredoxin"/>
</dbReference>
<evidence type="ECO:0000256" key="6">
    <source>
        <dbReference type="ARBA" id="ARBA00023014"/>
    </source>
</evidence>
<evidence type="ECO:0000256" key="1">
    <source>
        <dbReference type="ARBA" id="ARBA00022448"/>
    </source>
</evidence>
<sequence length="74" mass="8226">MIVCVCHRISDRDIARHAQQGISSFDELQMESGVSTCCGKCESCARDTFEQARQHHTIALIRNASQFTQAAKKA</sequence>
<dbReference type="OrthoDB" id="9815350at2"/>
<dbReference type="PANTHER" id="PTHR37424:SF1">
    <property type="entry name" value="BACTERIOFERRITIN-ASSOCIATED FERREDOXIN"/>
    <property type="match status" value="1"/>
</dbReference>
<dbReference type="Pfam" id="PF04324">
    <property type="entry name" value="Fer2_BFD"/>
    <property type="match status" value="1"/>
</dbReference>
<protein>
    <recommendedName>
        <fullName evidence="7">Bacterioferritin-associated ferredoxin</fullName>
    </recommendedName>
</protein>
<dbReference type="GO" id="GO:0051537">
    <property type="term" value="F:2 iron, 2 sulfur cluster binding"/>
    <property type="evidence" value="ECO:0007669"/>
    <property type="project" value="UniProtKB-KW"/>
</dbReference>
<evidence type="ECO:0000256" key="2">
    <source>
        <dbReference type="ARBA" id="ARBA00022714"/>
    </source>
</evidence>
<dbReference type="EMBL" id="SIXI01000006">
    <property type="protein sequence ID" value="TBO28784.1"/>
    <property type="molecule type" value="Genomic_DNA"/>
</dbReference>
<name>A0A4V2JFE7_9BURK</name>
<evidence type="ECO:0000313" key="10">
    <source>
        <dbReference type="EMBL" id="TBO28784.1"/>
    </source>
</evidence>
<dbReference type="GO" id="GO:0046872">
    <property type="term" value="F:metal ion binding"/>
    <property type="evidence" value="ECO:0007669"/>
    <property type="project" value="UniProtKB-KW"/>
</dbReference>
<feature type="domain" description="BFD-like [2Fe-2S]-binding" evidence="9">
    <location>
        <begin position="2"/>
        <end position="47"/>
    </location>
</feature>
<keyword evidence="11" id="KW-1185">Reference proteome</keyword>
<evidence type="ECO:0000256" key="5">
    <source>
        <dbReference type="ARBA" id="ARBA00023004"/>
    </source>
</evidence>
<keyword evidence="3" id="KW-0479">Metal-binding</keyword>
<keyword evidence="6" id="KW-0411">Iron-sulfur</keyword>
<gene>
    <name evidence="10" type="ORF">EYS42_14320</name>
</gene>
<evidence type="ECO:0000256" key="7">
    <source>
        <dbReference type="ARBA" id="ARBA00039386"/>
    </source>
</evidence>
<dbReference type="PANTHER" id="PTHR37424">
    <property type="entry name" value="BACTERIOFERRITIN-ASSOCIATED FERREDOXIN"/>
    <property type="match status" value="1"/>
</dbReference>
<comment type="caution">
    <text evidence="10">The sequence shown here is derived from an EMBL/GenBank/DDBJ whole genome shotgun (WGS) entry which is preliminary data.</text>
</comment>
<keyword evidence="4" id="KW-0249">Electron transport</keyword>
<dbReference type="InterPro" id="IPR041854">
    <property type="entry name" value="BFD-like_2Fe2S-bd_dom_sf"/>
</dbReference>
<reference evidence="10 11" key="1">
    <citation type="submission" date="2019-02" db="EMBL/GenBank/DDBJ databases">
        <title>Aquabacterium sp. strain KMB7.</title>
        <authorList>
            <person name="Chen W.-M."/>
        </authorList>
    </citation>
    <scope>NUCLEOTIDE SEQUENCE [LARGE SCALE GENOMIC DNA]</scope>
    <source>
        <strain evidence="10 11">KMB7</strain>
    </source>
</reference>
<dbReference type="RefSeq" id="WP_130968875.1">
    <property type="nucleotide sequence ID" value="NZ_SIXI01000006.1"/>
</dbReference>
<dbReference type="Proteomes" id="UP000292120">
    <property type="component" value="Unassembled WGS sequence"/>
</dbReference>
<keyword evidence="5" id="KW-0408">Iron</keyword>
<dbReference type="AlphaFoldDB" id="A0A4V2JFE7"/>
<comment type="similarity">
    <text evidence="8">Belongs to the Bfd family.</text>
</comment>
<keyword evidence="1" id="KW-0813">Transport</keyword>
<evidence type="ECO:0000256" key="8">
    <source>
        <dbReference type="ARBA" id="ARBA00046332"/>
    </source>
</evidence>
<evidence type="ECO:0000256" key="4">
    <source>
        <dbReference type="ARBA" id="ARBA00022982"/>
    </source>
</evidence>
<proteinExistence type="inferred from homology"/>
<evidence type="ECO:0000313" key="11">
    <source>
        <dbReference type="Proteomes" id="UP000292120"/>
    </source>
</evidence>
<dbReference type="InterPro" id="IPR007419">
    <property type="entry name" value="BFD-like_2Fe2S-bd_dom"/>
</dbReference>
<evidence type="ECO:0000256" key="3">
    <source>
        <dbReference type="ARBA" id="ARBA00022723"/>
    </source>
</evidence>
<keyword evidence="2" id="KW-0001">2Fe-2S</keyword>
<evidence type="ECO:0000259" key="9">
    <source>
        <dbReference type="Pfam" id="PF04324"/>
    </source>
</evidence>
<accession>A0A4V2JFE7</accession>